<name>A0ABR1DAV0_NECAM</name>
<dbReference type="SUPFAM" id="SSF53067">
    <property type="entry name" value="Actin-like ATPase domain"/>
    <property type="match status" value="2"/>
</dbReference>
<accession>A0ABR1DAV0</accession>
<dbReference type="SMART" id="SM00268">
    <property type="entry name" value="ACTIN"/>
    <property type="match status" value="1"/>
</dbReference>
<dbReference type="InterPro" id="IPR043129">
    <property type="entry name" value="ATPase_NBD"/>
</dbReference>
<evidence type="ECO:0008006" key="4">
    <source>
        <dbReference type="Google" id="ProtNLM"/>
    </source>
</evidence>
<dbReference type="Gene3D" id="3.30.420.40">
    <property type="match status" value="2"/>
</dbReference>
<dbReference type="EMBL" id="JAVFWL010000004">
    <property type="protein sequence ID" value="KAK6747622.1"/>
    <property type="molecule type" value="Genomic_DNA"/>
</dbReference>
<dbReference type="CDD" id="cd10207">
    <property type="entry name" value="ASKHA_NBD_Arp10"/>
    <property type="match status" value="1"/>
</dbReference>
<evidence type="ECO:0000313" key="2">
    <source>
        <dbReference type="EMBL" id="KAK6747622.1"/>
    </source>
</evidence>
<keyword evidence="3" id="KW-1185">Reference proteome</keyword>
<reference evidence="2 3" key="1">
    <citation type="submission" date="2023-08" db="EMBL/GenBank/DDBJ databases">
        <title>A Necator americanus chromosomal reference genome.</title>
        <authorList>
            <person name="Ilik V."/>
            <person name="Petrzelkova K.J."/>
            <person name="Pardy F."/>
            <person name="Fuh T."/>
            <person name="Niatou-Singa F.S."/>
            <person name="Gouil Q."/>
            <person name="Baker L."/>
            <person name="Ritchie M.E."/>
            <person name="Jex A.R."/>
            <person name="Gazzola D."/>
            <person name="Li H."/>
            <person name="Toshio Fujiwara R."/>
            <person name="Zhan B."/>
            <person name="Aroian R.V."/>
            <person name="Pafco B."/>
            <person name="Schwarz E.M."/>
        </authorList>
    </citation>
    <scope>NUCLEOTIDE SEQUENCE [LARGE SCALE GENOMIC DNA]</scope>
    <source>
        <strain evidence="2 3">Aroian</strain>
        <tissue evidence="2">Whole animal</tissue>
    </source>
</reference>
<dbReference type="InterPro" id="IPR004000">
    <property type="entry name" value="Actin"/>
</dbReference>
<dbReference type="Gene3D" id="3.90.640.10">
    <property type="entry name" value="Actin, Chain A, domain 4"/>
    <property type="match status" value="1"/>
</dbReference>
<evidence type="ECO:0000256" key="1">
    <source>
        <dbReference type="RuleBase" id="RU000487"/>
    </source>
</evidence>
<dbReference type="Pfam" id="PF00022">
    <property type="entry name" value="Actin"/>
    <property type="match status" value="1"/>
</dbReference>
<dbReference type="Proteomes" id="UP001303046">
    <property type="component" value="Unassembled WGS sequence"/>
</dbReference>
<comment type="caution">
    <text evidence="2">The sequence shown here is derived from an EMBL/GenBank/DDBJ whole genome shotgun (WGS) entry which is preliminary data.</text>
</comment>
<evidence type="ECO:0000313" key="3">
    <source>
        <dbReference type="Proteomes" id="UP001303046"/>
    </source>
</evidence>
<organism evidence="2 3">
    <name type="scientific">Necator americanus</name>
    <name type="common">Human hookworm</name>
    <dbReference type="NCBI Taxonomy" id="51031"/>
    <lineage>
        <taxon>Eukaryota</taxon>
        <taxon>Metazoa</taxon>
        <taxon>Ecdysozoa</taxon>
        <taxon>Nematoda</taxon>
        <taxon>Chromadorea</taxon>
        <taxon>Rhabditida</taxon>
        <taxon>Rhabditina</taxon>
        <taxon>Rhabditomorpha</taxon>
        <taxon>Strongyloidea</taxon>
        <taxon>Ancylostomatidae</taxon>
        <taxon>Bunostominae</taxon>
        <taxon>Necator</taxon>
    </lineage>
</organism>
<sequence length="423" mass="47196">MTSAVRASSSSRRSLSALATCTSLSQAINSIDNSKPAVILDLGRRLTKVGFAGEFVPRAIIRSQFLDGSVHEQSASASDDHQSTCPKLSAMVKFFRNIFNSYLLTMPRERRVVIVESLLTPTHLRDMICEALLEVLNVPSVLFIPSHLAATFPFNTDYALVLDVGYTESVAVPIAEGVTILSCWEVSNIGARKLENRVRELLKVHGRVEKWNEICEIKDEDWNLIEEANIIEDICVRFVFCCPLERGQAIQAQGAEHGLPSVKSVRVPLGADFLLIPGYVREAACEVFFEQNGDDICLPKMIHSIVGRCPLDLRKRMFESILVTGGPSLIPGFLHRLKAELAEAAKGSLSKLKQCESIRFYRFPDQCTEVYLPWLGGSLFGALQDAVQMRSVSRETWIEDRSIPDWTDYVRHGIPCGKPELER</sequence>
<dbReference type="PANTHER" id="PTHR11937">
    <property type="entry name" value="ACTIN"/>
    <property type="match status" value="1"/>
</dbReference>
<proteinExistence type="inferred from homology"/>
<gene>
    <name evidence="2" type="primary">Necator_chrIV.g13970</name>
    <name evidence="2" type="ORF">RB195_000677</name>
</gene>
<protein>
    <recommendedName>
        <fullName evidence="4">Actin</fullName>
    </recommendedName>
</protein>
<comment type="similarity">
    <text evidence="1">Belongs to the actin family.</text>
</comment>